<dbReference type="InterPro" id="IPR053781">
    <property type="entry name" value="F-box_AtFBL13-like"/>
</dbReference>
<comment type="caution">
    <text evidence="2">The sequence shown here is derived from an EMBL/GenBank/DDBJ whole genome shotgun (WGS) entry which is preliminary data.</text>
</comment>
<evidence type="ECO:0000313" key="3">
    <source>
        <dbReference type="Proteomes" id="UP000636709"/>
    </source>
</evidence>
<evidence type="ECO:0000259" key="1">
    <source>
        <dbReference type="PROSITE" id="PS50181"/>
    </source>
</evidence>
<organism evidence="2 3">
    <name type="scientific">Digitaria exilis</name>
    <dbReference type="NCBI Taxonomy" id="1010633"/>
    <lineage>
        <taxon>Eukaryota</taxon>
        <taxon>Viridiplantae</taxon>
        <taxon>Streptophyta</taxon>
        <taxon>Embryophyta</taxon>
        <taxon>Tracheophyta</taxon>
        <taxon>Spermatophyta</taxon>
        <taxon>Magnoliopsida</taxon>
        <taxon>Liliopsida</taxon>
        <taxon>Poales</taxon>
        <taxon>Poaceae</taxon>
        <taxon>PACMAD clade</taxon>
        <taxon>Panicoideae</taxon>
        <taxon>Panicodae</taxon>
        <taxon>Paniceae</taxon>
        <taxon>Anthephorinae</taxon>
        <taxon>Digitaria</taxon>
    </lineage>
</organism>
<dbReference type="Gene3D" id="1.20.1280.50">
    <property type="match status" value="1"/>
</dbReference>
<protein>
    <recommendedName>
        <fullName evidence="1">F-box domain-containing protein</fullName>
    </recommendedName>
</protein>
<accession>A0A835KJK4</accession>
<dbReference type="InterPro" id="IPR032675">
    <property type="entry name" value="LRR_dom_sf"/>
</dbReference>
<proteinExistence type="predicted"/>
<sequence>MPPRRRGGTRTSKRVARPVAGGASLDVLPDEVLHHVLSFLPAQEAVRTCVLGRRCRHLWKSATGFRILCGDEEEAESMKELQGFVEHLLLLRAGAPLDSCQICLLDIEEDEDDMRRIRLWIRHVMLCKVRVLSLSTRFNNGGPWSEEFYLDELPLLSQHLKRLELRGQNLNDSSVDFSGCPALEVLEIKQCGMLDLRKMVSQSLKVLSITGRCEFTDGDRFHVYAPNLVSLRLEVWYGMAPIFSPMPSLVEAAVKIDYGGCDFFYDDTDEGFPSFHASLFPEGI</sequence>
<name>A0A835KJK4_9POAL</name>
<dbReference type="PROSITE" id="PS50181">
    <property type="entry name" value="FBOX"/>
    <property type="match status" value="1"/>
</dbReference>
<dbReference type="Pfam" id="PF00646">
    <property type="entry name" value="F-box"/>
    <property type="match status" value="1"/>
</dbReference>
<dbReference type="EMBL" id="JACEFO010001613">
    <property type="protein sequence ID" value="KAF8730855.1"/>
    <property type="molecule type" value="Genomic_DNA"/>
</dbReference>
<dbReference type="CDD" id="cd22160">
    <property type="entry name" value="F-box_AtFBL13-like"/>
    <property type="match status" value="1"/>
</dbReference>
<dbReference type="InterPro" id="IPR036047">
    <property type="entry name" value="F-box-like_dom_sf"/>
</dbReference>
<dbReference type="PANTHER" id="PTHR34223">
    <property type="entry name" value="OS11G0201299 PROTEIN"/>
    <property type="match status" value="1"/>
</dbReference>
<feature type="domain" description="F-box" evidence="1">
    <location>
        <begin position="22"/>
        <end position="68"/>
    </location>
</feature>
<dbReference type="Gene3D" id="3.80.10.10">
    <property type="entry name" value="Ribonuclease Inhibitor"/>
    <property type="match status" value="1"/>
</dbReference>
<dbReference type="AlphaFoldDB" id="A0A835KJK4"/>
<dbReference type="Proteomes" id="UP000636709">
    <property type="component" value="Unassembled WGS sequence"/>
</dbReference>
<dbReference type="PANTHER" id="PTHR34223:SF80">
    <property type="entry name" value="OS11G0205900 PROTEIN"/>
    <property type="match status" value="1"/>
</dbReference>
<gene>
    <name evidence="2" type="ORF">HU200_016721</name>
</gene>
<dbReference type="InterPro" id="IPR001810">
    <property type="entry name" value="F-box_dom"/>
</dbReference>
<reference evidence="2" key="1">
    <citation type="submission" date="2020-07" db="EMBL/GenBank/DDBJ databases">
        <title>Genome sequence and genetic diversity analysis of an under-domesticated orphan crop, white fonio (Digitaria exilis).</title>
        <authorList>
            <person name="Bennetzen J.L."/>
            <person name="Chen S."/>
            <person name="Ma X."/>
            <person name="Wang X."/>
            <person name="Yssel A.E.J."/>
            <person name="Chaluvadi S.R."/>
            <person name="Johnson M."/>
            <person name="Gangashetty P."/>
            <person name="Hamidou F."/>
            <person name="Sanogo M.D."/>
            <person name="Zwaenepoel A."/>
            <person name="Wallace J."/>
            <person name="Van De Peer Y."/>
            <person name="Van Deynze A."/>
        </authorList>
    </citation>
    <scope>NUCLEOTIDE SEQUENCE</scope>
    <source>
        <tissue evidence="2">Leaves</tissue>
    </source>
</reference>
<dbReference type="InterPro" id="IPR053197">
    <property type="entry name" value="F-box_SCFL_complex_component"/>
</dbReference>
<evidence type="ECO:0000313" key="2">
    <source>
        <dbReference type="EMBL" id="KAF8730855.1"/>
    </source>
</evidence>
<dbReference type="SUPFAM" id="SSF81383">
    <property type="entry name" value="F-box domain"/>
    <property type="match status" value="1"/>
</dbReference>
<keyword evidence="3" id="KW-1185">Reference proteome</keyword>
<dbReference type="OrthoDB" id="690775at2759"/>
<dbReference type="SUPFAM" id="SSF52047">
    <property type="entry name" value="RNI-like"/>
    <property type="match status" value="1"/>
</dbReference>